<sequence length="388" mass="43431">VSCIRDAILHVPGAILAGQPLVMWCRFDLEGEALYCVKWYKDNSEFYRYCPGNAPSPTTFNVPGVDVDLMHSNESMVTLVRSDVRTEGTYSCEVSAEGTYKTVLLESDVVTYVMPSGGPVIEGLQKRYDLGDTINVTCRSAPSKPPPRLKWYVNGKRAPSKLTGKTQVSSSPLPDGLSLGMGMGVQAVGLNLKMPITSEDLRNKIIKLQCVSTIYKNLSEKFDEITYQPYLNRTLVIDPDGPRISGEEMLNIYDKARTSVEWNCTTRVQDSNEAYLEWNVNDEETTRNMTVHLSMARTGRQKTYTSRLRMTLEEKFVTSMRLKIRCTVVYSQPIQFVSEETIFTAASTSFHIMKISAGDAPHPDQLTLIALTVFVPVTSVIMTKLTNR</sequence>
<evidence type="ECO:0000313" key="3">
    <source>
        <dbReference type="EMBL" id="OQR74654.1"/>
    </source>
</evidence>
<dbReference type="PROSITE" id="PS50835">
    <property type="entry name" value="IG_LIKE"/>
    <property type="match status" value="2"/>
</dbReference>
<dbReference type="Pfam" id="PF08205">
    <property type="entry name" value="C2-set_2"/>
    <property type="match status" value="1"/>
</dbReference>
<organism evidence="3 4">
    <name type="scientific">Tropilaelaps mercedesae</name>
    <dbReference type="NCBI Taxonomy" id="418985"/>
    <lineage>
        <taxon>Eukaryota</taxon>
        <taxon>Metazoa</taxon>
        <taxon>Ecdysozoa</taxon>
        <taxon>Arthropoda</taxon>
        <taxon>Chelicerata</taxon>
        <taxon>Arachnida</taxon>
        <taxon>Acari</taxon>
        <taxon>Parasitiformes</taxon>
        <taxon>Mesostigmata</taxon>
        <taxon>Gamasina</taxon>
        <taxon>Dermanyssoidea</taxon>
        <taxon>Laelapidae</taxon>
        <taxon>Tropilaelaps</taxon>
    </lineage>
</organism>
<evidence type="ECO:0000313" key="4">
    <source>
        <dbReference type="Proteomes" id="UP000192247"/>
    </source>
</evidence>
<dbReference type="Proteomes" id="UP000192247">
    <property type="component" value="Unassembled WGS sequence"/>
</dbReference>
<dbReference type="InParanoid" id="A0A1V9XMB7"/>
<comment type="caution">
    <text evidence="3">The sequence shown here is derived from an EMBL/GenBank/DDBJ whole genome shotgun (WGS) entry which is preliminary data.</text>
</comment>
<dbReference type="InterPro" id="IPR036179">
    <property type="entry name" value="Ig-like_dom_sf"/>
</dbReference>
<dbReference type="STRING" id="418985.A0A1V9XMB7"/>
<dbReference type="PANTHER" id="PTHR21261:SF15">
    <property type="entry name" value="BEATEN PATH IIIA, ISOFORM D-RELATED"/>
    <property type="match status" value="1"/>
</dbReference>
<accession>A0A1V9XMB7</accession>
<keyword evidence="4" id="KW-1185">Reference proteome</keyword>
<dbReference type="AlphaFoldDB" id="A0A1V9XMB7"/>
<dbReference type="EMBL" id="MNPL01007612">
    <property type="protein sequence ID" value="OQR74654.1"/>
    <property type="molecule type" value="Genomic_DNA"/>
</dbReference>
<dbReference type="Gene3D" id="2.60.40.10">
    <property type="entry name" value="Immunoglobulins"/>
    <property type="match status" value="1"/>
</dbReference>
<feature type="non-terminal residue" evidence="3">
    <location>
        <position position="1"/>
    </location>
</feature>
<dbReference type="OrthoDB" id="6343941at2759"/>
<dbReference type="InterPro" id="IPR013162">
    <property type="entry name" value="CD80_C2-set"/>
</dbReference>
<gene>
    <name evidence="3" type="ORF">BIW11_00925</name>
</gene>
<dbReference type="PANTHER" id="PTHR21261">
    <property type="entry name" value="BEAT PROTEIN"/>
    <property type="match status" value="1"/>
</dbReference>
<dbReference type="InterPro" id="IPR007110">
    <property type="entry name" value="Ig-like_dom"/>
</dbReference>
<keyword evidence="1" id="KW-1015">Disulfide bond</keyword>
<reference evidence="3 4" key="1">
    <citation type="journal article" date="2017" name="Gigascience">
        <title>Draft genome of the honey bee ectoparasitic mite, Tropilaelaps mercedesae, is shaped by the parasitic life history.</title>
        <authorList>
            <person name="Dong X."/>
            <person name="Armstrong S.D."/>
            <person name="Xia D."/>
            <person name="Makepeace B.L."/>
            <person name="Darby A.C."/>
            <person name="Kadowaki T."/>
        </authorList>
    </citation>
    <scope>NUCLEOTIDE SEQUENCE [LARGE SCALE GENOMIC DNA]</scope>
    <source>
        <strain evidence="3">Wuxi-XJTLU</strain>
    </source>
</reference>
<evidence type="ECO:0000256" key="1">
    <source>
        <dbReference type="ARBA" id="ARBA00023157"/>
    </source>
</evidence>
<name>A0A1V9XMB7_9ACAR</name>
<dbReference type="FunCoup" id="A0A1V9XMB7">
    <property type="interactions" value="28"/>
</dbReference>
<feature type="domain" description="Ig-like" evidence="2">
    <location>
        <begin position="119"/>
        <end position="156"/>
    </location>
</feature>
<evidence type="ECO:0000259" key="2">
    <source>
        <dbReference type="PROSITE" id="PS50835"/>
    </source>
</evidence>
<protein>
    <recommendedName>
        <fullName evidence="2">Ig-like domain-containing protein</fullName>
    </recommendedName>
</protein>
<proteinExistence type="predicted"/>
<dbReference type="SUPFAM" id="SSF48726">
    <property type="entry name" value="Immunoglobulin"/>
    <property type="match status" value="2"/>
</dbReference>
<dbReference type="InterPro" id="IPR013783">
    <property type="entry name" value="Ig-like_fold"/>
</dbReference>
<feature type="domain" description="Ig-like" evidence="2">
    <location>
        <begin position="18"/>
        <end position="111"/>
    </location>
</feature>